<sequence>MGCCPLQPPIRKWGVDAKGEQTMTTTRCRRILAPCAAALALIAGTALAQPGNPSTNPSGNQPGTAATHDRMQGHGQDHAQGHAQGHAQDHATPSDHLPHELTGDPASQAYMDGMRKMDRDMSKPMTGDADQDFARMMLAHHQGAVDMAKVQLQYGKDPELLALSRKIIDDQTREIAQLQDWLKRLPAKPARNEGAAAKTPE</sequence>
<evidence type="ECO:0000259" key="3">
    <source>
        <dbReference type="Pfam" id="PF03713"/>
    </source>
</evidence>
<evidence type="ECO:0000256" key="2">
    <source>
        <dbReference type="SAM" id="SignalP"/>
    </source>
</evidence>
<evidence type="ECO:0000256" key="1">
    <source>
        <dbReference type="SAM" id="MobiDB-lite"/>
    </source>
</evidence>
<dbReference type="OrthoDB" id="517560at2"/>
<dbReference type="InterPro" id="IPR005183">
    <property type="entry name" value="DUF305_CopM-like"/>
</dbReference>
<feature type="region of interest" description="Disordered" evidence="1">
    <location>
        <begin position="49"/>
        <end position="107"/>
    </location>
</feature>
<feature type="domain" description="DUF305" evidence="3">
    <location>
        <begin position="86"/>
        <end position="182"/>
    </location>
</feature>
<dbReference type="PANTHER" id="PTHR36933:SF1">
    <property type="entry name" value="SLL0788 PROTEIN"/>
    <property type="match status" value="1"/>
</dbReference>
<dbReference type="Gene3D" id="1.20.1260.10">
    <property type="match status" value="1"/>
</dbReference>
<name>A0A2U9SBG2_9PROT</name>
<dbReference type="AlphaFoldDB" id="A0A2U9SBG2"/>
<dbReference type="Pfam" id="PF03713">
    <property type="entry name" value="DUF305"/>
    <property type="match status" value="1"/>
</dbReference>
<keyword evidence="4" id="KW-0614">Plasmid</keyword>
<dbReference type="EMBL" id="CP029832">
    <property type="protein sequence ID" value="AWU96782.1"/>
    <property type="molecule type" value="Genomic_DNA"/>
</dbReference>
<dbReference type="KEGG" id="azm:DM194_21060"/>
<evidence type="ECO:0000313" key="5">
    <source>
        <dbReference type="Proteomes" id="UP000249605"/>
    </source>
</evidence>
<keyword evidence="2" id="KW-0732">Signal</keyword>
<evidence type="ECO:0000313" key="4">
    <source>
        <dbReference type="EMBL" id="AWU96782.1"/>
    </source>
</evidence>
<feature type="chain" id="PRO_5015998695" description="DUF305 domain-containing protein" evidence="2">
    <location>
        <begin position="49"/>
        <end position="201"/>
    </location>
</feature>
<dbReference type="Proteomes" id="UP000249605">
    <property type="component" value="Plasmid unnamed2"/>
</dbReference>
<organism evidence="4 5">
    <name type="scientific">Azospirillum ramasamyi</name>
    <dbReference type="NCBI Taxonomy" id="682998"/>
    <lineage>
        <taxon>Bacteria</taxon>
        <taxon>Pseudomonadati</taxon>
        <taxon>Pseudomonadota</taxon>
        <taxon>Alphaproteobacteria</taxon>
        <taxon>Rhodospirillales</taxon>
        <taxon>Azospirillaceae</taxon>
        <taxon>Azospirillum</taxon>
    </lineage>
</organism>
<feature type="signal peptide" evidence="2">
    <location>
        <begin position="1"/>
        <end position="48"/>
    </location>
</feature>
<feature type="compositionally biased region" description="Polar residues" evidence="1">
    <location>
        <begin position="51"/>
        <end position="64"/>
    </location>
</feature>
<proteinExistence type="predicted"/>
<protein>
    <recommendedName>
        <fullName evidence="3">DUF305 domain-containing protein</fullName>
    </recommendedName>
</protein>
<gene>
    <name evidence="4" type="ORF">DM194_21060</name>
</gene>
<keyword evidence="5" id="KW-1185">Reference proteome</keyword>
<feature type="compositionally biased region" description="Basic and acidic residues" evidence="1">
    <location>
        <begin position="87"/>
        <end position="102"/>
    </location>
</feature>
<geneLocation type="plasmid" evidence="4 5">
    <name>unnamed2</name>
</geneLocation>
<dbReference type="InterPro" id="IPR012347">
    <property type="entry name" value="Ferritin-like"/>
</dbReference>
<dbReference type="PANTHER" id="PTHR36933">
    <property type="entry name" value="SLL0788 PROTEIN"/>
    <property type="match status" value="1"/>
</dbReference>
<reference evidence="4 5" key="1">
    <citation type="submission" date="2018-06" db="EMBL/GenBank/DDBJ databases">
        <title>Complete genome sequencing of Azospirillum sp. M2T2B2.</title>
        <authorList>
            <person name="Heo J."/>
            <person name="Kim S.-J."/>
            <person name="Kwon S.-W."/>
            <person name="Anandham R."/>
        </authorList>
    </citation>
    <scope>NUCLEOTIDE SEQUENCE [LARGE SCALE GENOMIC DNA]</scope>
    <source>
        <strain evidence="4 5">M2T2B2</strain>
        <plasmid evidence="4 5">unnamed2</plasmid>
    </source>
</reference>
<feature type="compositionally biased region" description="Basic and acidic residues" evidence="1">
    <location>
        <begin position="67"/>
        <end position="80"/>
    </location>
</feature>
<accession>A0A2U9SBG2</accession>